<keyword evidence="1" id="KW-1133">Transmembrane helix</keyword>
<dbReference type="Proteomes" id="UP000887565">
    <property type="component" value="Unplaced"/>
</dbReference>
<name>A0A915J6U9_ROMCU</name>
<evidence type="ECO:0000256" key="1">
    <source>
        <dbReference type="SAM" id="Phobius"/>
    </source>
</evidence>
<dbReference type="WBParaSite" id="nRc.2.0.1.t21865-RA">
    <property type="protein sequence ID" value="nRc.2.0.1.t21865-RA"/>
    <property type="gene ID" value="nRc.2.0.1.g21865"/>
</dbReference>
<evidence type="ECO:0000313" key="3">
    <source>
        <dbReference type="WBParaSite" id="nRc.2.0.1.t21865-RA"/>
    </source>
</evidence>
<sequence>MVMHFASAATAIRALVKLDPSHHPHRSSPNAAKLQISTVDCKRKAAAAKETTTTLRVKETTTMPTASKIMTPALRRWHLVRMWLPQVIELGRKEGILPKVRQSSNRNKTEQEIQDAKAKEEQLGFNKNEDVIKILAEDVSMAHTAIPYLPVPVAIVCFIMNLLVPGSVYWQHRLAD</sequence>
<keyword evidence="1" id="KW-0812">Transmembrane</keyword>
<proteinExistence type="predicted"/>
<keyword evidence="1" id="KW-0472">Membrane</keyword>
<dbReference type="AlphaFoldDB" id="A0A915J6U9"/>
<organism evidence="2 3">
    <name type="scientific">Romanomermis culicivorax</name>
    <name type="common">Nematode worm</name>
    <dbReference type="NCBI Taxonomy" id="13658"/>
    <lineage>
        <taxon>Eukaryota</taxon>
        <taxon>Metazoa</taxon>
        <taxon>Ecdysozoa</taxon>
        <taxon>Nematoda</taxon>
        <taxon>Enoplea</taxon>
        <taxon>Dorylaimia</taxon>
        <taxon>Mermithida</taxon>
        <taxon>Mermithoidea</taxon>
        <taxon>Mermithidae</taxon>
        <taxon>Romanomermis</taxon>
    </lineage>
</organism>
<feature type="transmembrane region" description="Helical" evidence="1">
    <location>
        <begin position="148"/>
        <end position="170"/>
    </location>
</feature>
<evidence type="ECO:0000313" key="2">
    <source>
        <dbReference type="Proteomes" id="UP000887565"/>
    </source>
</evidence>
<keyword evidence="2" id="KW-1185">Reference proteome</keyword>
<protein>
    <submittedName>
        <fullName evidence="3">Uncharacterized protein</fullName>
    </submittedName>
</protein>
<accession>A0A915J6U9</accession>
<reference evidence="3" key="1">
    <citation type="submission" date="2022-11" db="UniProtKB">
        <authorList>
            <consortium name="WormBaseParasite"/>
        </authorList>
    </citation>
    <scope>IDENTIFICATION</scope>
</reference>